<protein>
    <recommendedName>
        <fullName evidence="1">HTH araC/xylS-type domain-containing protein</fullName>
    </recommendedName>
</protein>
<dbReference type="InterPro" id="IPR018060">
    <property type="entry name" value="HTH_AraC"/>
</dbReference>
<dbReference type="STRING" id="1562970.ING2E5B_0540"/>
<sequence length="49" mass="5875">MNKQGLKKHFKIHFGDTVYQWILKRKMEDVHSLVINTDMQINHSNHSIL</sequence>
<keyword evidence="3" id="KW-1185">Reference proteome</keyword>
<dbReference type="GO" id="GO:0003700">
    <property type="term" value="F:DNA-binding transcription factor activity"/>
    <property type="evidence" value="ECO:0007669"/>
    <property type="project" value="InterPro"/>
</dbReference>
<evidence type="ECO:0000313" key="3">
    <source>
        <dbReference type="Proteomes" id="UP000032417"/>
    </source>
</evidence>
<evidence type="ECO:0000259" key="1">
    <source>
        <dbReference type="PROSITE" id="PS01124"/>
    </source>
</evidence>
<dbReference type="KEGG" id="pbt:ING2E5B_0540"/>
<dbReference type="GO" id="GO:0043565">
    <property type="term" value="F:sequence-specific DNA binding"/>
    <property type="evidence" value="ECO:0007669"/>
    <property type="project" value="InterPro"/>
</dbReference>
<gene>
    <name evidence="2" type="ORF">ING2E5B_0540</name>
</gene>
<reference evidence="2 3" key="1">
    <citation type="submission" date="2014-08" db="EMBL/GenBank/DDBJ databases">
        <authorList>
            <person name="Wibberg D."/>
        </authorList>
    </citation>
    <scope>NUCLEOTIDE SEQUENCE [LARGE SCALE GENOMIC DNA]</scope>
    <source>
        <strain evidence="3">ING2-E5B</strain>
    </source>
</reference>
<dbReference type="PROSITE" id="PS01124">
    <property type="entry name" value="HTH_ARAC_FAMILY_2"/>
    <property type="match status" value="1"/>
</dbReference>
<accession>A0A098C060</accession>
<dbReference type="EMBL" id="LN515532">
    <property type="protein sequence ID" value="CEA15307.1"/>
    <property type="molecule type" value="Genomic_DNA"/>
</dbReference>
<dbReference type="Proteomes" id="UP000032417">
    <property type="component" value="Chromosome 1"/>
</dbReference>
<evidence type="ECO:0000313" key="2">
    <source>
        <dbReference type="EMBL" id="CEA15307.1"/>
    </source>
</evidence>
<proteinExistence type="predicted"/>
<dbReference type="HOGENOM" id="CLU_3138992_0_0_10"/>
<dbReference type="AlphaFoldDB" id="A0A098C060"/>
<feature type="domain" description="HTH araC/xylS-type" evidence="1">
    <location>
        <begin position="1"/>
        <end position="49"/>
    </location>
</feature>
<organism evidence="2 3">
    <name type="scientific">Fermentimonas caenicola</name>
    <dbReference type="NCBI Taxonomy" id="1562970"/>
    <lineage>
        <taxon>Bacteria</taxon>
        <taxon>Pseudomonadati</taxon>
        <taxon>Bacteroidota</taxon>
        <taxon>Bacteroidia</taxon>
        <taxon>Bacteroidales</taxon>
        <taxon>Dysgonomonadaceae</taxon>
        <taxon>Fermentimonas</taxon>
    </lineage>
</organism>
<name>A0A098C060_9BACT</name>